<accession>A0A409W1U6</accession>
<feature type="region of interest" description="Disordered" evidence="1">
    <location>
        <begin position="179"/>
        <end position="256"/>
    </location>
</feature>
<dbReference type="Proteomes" id="UP000284706">
    <property type="component" value="Unassembled WGS sequence"/>
</dbReference>
<reference evidence="2 3" key="1">
    <citation type="journal article" date="2018" name="Evol. Lett.">
        <title>Horizontal gene cluster transfer increased hallucinogenic mushroom diversity.</title>
        <authorList>
            <person name="Reynolds H.T."/>
            <person name="Vijayakumar V."/>
            <person name="Gluck-Thaler E."/>
            <person name="Korotkin H.B."/>
            <person name="Matheny P.B."/>
            <person name="Slot J.C."/>
        </authorList>
    </citation>
    <scope>NUCLEOTIDE SEQUENCE [LARGE SCALE GENOMIC DNA]</scope>
    <source>
        <strain evidence="2 3">SRW20</strain>
    </source>
</reference>
<feature type="compositionally biased region" description="Polar residues" evidence="1">
    <location>
        <begin position="466"/>
        <end position="477"/>
    </location>
</feature>
<evidence type="ECO:0000313" key="2">
    <source>
        <dbReference type="EMBL" id="PPQ72475.1"/>
    </source>
</evidence>
<dbReference type="EMBL" id="NHYE01005455">
    <property type="protein sequence ID" value="PPQ72475.1"/>
    <property type="molecule type" value="Genomic_DNA"/>
</dbReference>
<feature type="region of interest" description="Disordered" evidence="1">
    <location>
        <begin position="26"/>
        <end position="56"/>
    </location>
</feature>
<feature type="compositionally biased region" description="Basic residues" evidence="1">
    <location>
        <begin position="398"/>
        <end position="408"/>
    </location>
</feature>
<dbReference type="InParanoid" id="A0A409W1U6"/>
<dbReference type="AlphaFoldDB" id="A0A409W1U6"/>
<feature type="region of interest" description="Disordered" evidence="1">
    <location>
        <begin position="355"/>
        <end position="441"/>
    </location>
</feature>
<gene>
    <name evidence="2" type="ORF">CVT26_003597</name>
</gene>
<feature type="compositionally biased region" description="Basic residues" evidence="1">
    <location>
        <begin position="557"/>
        <end position="570"/>
    </location>
</feature>
<evidence type="ECO:0000256" key="1">
    <source>
        <dbReference type="SAM" id="MobiDB-lite"/>
    </source>
</evidence>
<proteinExistence type="predicted"/>
<keyword evidence="3" id="KW-1185">Reference proteome</keyword>
<feature type="compositionally biased region" description="Polar residues" evidence="1">
    <location>
        <begin position="359"/>
        <end position="369"/>
    </location>
</feature>
<comment type="caution">
    <text evidence="2">The sequence shown here is derived from an EMBL/GenBank/DDBJ whole genome shotgun (WGS) entry which is preliminary data.</text>
</comment>
<sequence>MSLASAIAPPNFHFYDSSNLDMHRSSQSFVSCDAPRPSARPPPSSDGHQSPTWPIRADAYTAPPRLSSTNQSEEVSFLDMLFSDSNTPFDPPMNPVMISQSNQWPPVDDYGEAASACLGNEPWPSSQQEISARQPTAHIADTQQLQADWREVPVSTHTSPLEHGHGYINARSTPPLIYSPAHSLSDRPSAAGSAVSSPTYNPWIPQEPAIYPPEDNLSQRPILSPGSPPSPLDIANNSPFAFSSETDTPRSSPYAQSAPLYAQMPPQTRGYDGPQPAAQVAFIPEGLDDHPWLPLDMVHQQSRPNHPPKWFLPDWSESVPDEDFSLKRGDYYEDQLAVSAKHHAAARNGRYNAIAGGSQPISTPANSSAVLHGGPERNKKHRSDNISSKEILVELPATRRRGRPRKGRKNGDQRPDVEASAIEKGTIKGAEEGKTKHTVPRASSIKMPWVVVTSTMGANIWPDTPTPNSHQSNSPGPSSDKRSPGTAHKRKRADSDDFHASLPSSARSEEIALNPVADEVSLGSSFQGQAIPSYRQDLITDEEQDLVAPVGKESPSIRKKRKVEAKKKRCTSSSAASSLHESGSRNL</sequence>
<organism evidence="2 3">
    <name type="scientific">Gymnopilus dilepis</name>
    <dbReference type="NCBI Taxonomy" id="231916"/>
    <lineage>
        <taxon>Eukaryota</taxon>
        <taxon>Fungi</taxon>
        <taxon>Dikarya</taxon>
        <taxon>Basidiomycota</taxon>
        <taxon>Agaricomycotina</taxon>
        <taxon>Agaricomycetes</taxon>
        <taxon>Agaricomycetidae</taxon>
        <taxon>Agaricales</taxon>
        <taxon>Agaricineae</taxon>
        <taxon>Hymenogastraceae</taxon>
        <taxon>Gymnopilus</taxon>
    </lineage>
</organism>
<feature type="region of interest" description="Disordered" evidence="1">
    <location>
        <begin position="545"/>
        <end position="587"/>
    </location>
</feature>
<protein>
    <submittedName>
        <fullName evidence="2">Uncharacterized protein</fullName>
    </submittedName>
</protein>
<feature type="compositionally biased region" description="Polar residues" evidence="1">
    <location>
        <begin position="235"/>
        <end position="255"/>
    </location>
</feature>
<feature type="compositionally biased region" description="Basic and acidic residues" evidence="1">
    <location>
        <begin position="425"/>
        <end position="435"/>
    </location>
</feature>
<evidence type="ECO:0000313" key="3">
    <source>
        <dbReference type="Proteomes" id="UP000284706"/>
    </source>
</evidence>
<feature type="region of interest" description="Disordered" evidence="1">
    <location>
        <begin position="458"/>
        <end position="509"/>
    </location>
</feature>
<name>A0A409W1U6_9AGAR</name>